<gene>
    <name evidence="1" type="ORF">Fot_28785</name>
</gene>
<dbReference type="EMBL" id="JBFOLJ010000008">
    <property type="protein sequence ID" value="KAL2514814.1"/>
    <property type="molecule type" value="Genomic_DNA"/>
</dbReference>
<accession>A0ABD1TPZ8</accession>
<dbReference type="AlphaFoldDB" id="A0ABD1TPZ8"/>
<proteinExistence type="predicted"/>
<keyword evidence="2" id="KW-1185">Reference proteome</keyword>
<evidence type="ECO:0000313" key="1">
    <source>
        <dbReference type="EMBL" id="KAL2514814.1"/>
    </source>
</evidence>
<dbReference type="Proteomes" id="UP001604277">
    <property type="component" value="Unassembled WGS sequence"/>
</dbReference>
<reference evidence="2" key="1">
    <citation type="submission" date="2024-07" db="EMBL/GenBank/DDBJ databases">
        <title>Two chromosome-level genome assemblies of Korean endemic species Abeliophyllum distichum and Forsythia ovata (Oleaceae).</title>
        <authorList>
            <person name="Jang H."/>
        </authorList>
    </citation>
    <scope>NUCLEOTIDE SEQUENCE [LARGE SCALE GENOMIC DNA]</scope>
</reference>
<comment type="caution">
    <text evidence="1">The sequence shown here is derived from an EMBL/GenBank/DDBJ whole genome shotgun (WGS) entry which is preliminary data.</text>
</comment>
<sequence length="117" mass="12745">MLGPARGNERRSGFSCISLLPTSFDILLSYPIFLPCHLTLPDETKGFLEKKRDEVPRTGSDTKEVVTIGTSAASKIGDCGEEITFTSSSSSSSMLKMEILEKVHLTIDGDPFARKGF</sequence>
<protein>
    <submittedName>
        <fullName evidence="1">Uncharacterized protein</fullName>
    </submittedName>
</protein>
<organism evidence="1 2">
    <name type="scientific">Forsythia ovata</name>
    <dbReference type="NCBI Taxonomy" id="205694"/>
    <lineage>
        <taxon>Eukaryota</taxon>
        <taxon>Viridiplantae</taxon>
        <taxon>Streptophyta</taxon>
        <taxon>Embryophyta</taxon>
        <taxon>Tracheophyta</taxon>
        <taxon>Spermatophyta</taxon>
        <taxon>Magnoliopsida</taxon>
        <taxon>eudicotyledons</taxon>
        <taxon>Gunneridae</taxon>
        <taxon>Pentapetalae</taxon>
        <taxon>asterids</taxon>
        <taxon>lamiids</taxon>
        <taxon>Lamiales</taxon>
        <taxon>Oleaceae</taxon>
        <taxon>Forsythieae</taxon>
        <taxon>Forsythia</taxon>
    </lineage>
</organism>
<evidence type="ECO:0000313" key="2">
    <source>
        <dbReference type="Proteomes" id="UP001604277"/>
    </source>
</evidence>
<name>A0ABD1TPZ8_9LAMI</name>